<keyword evidence="2" id="KW-1185">Reference proteome</keyword>
<comment type="caution">
    <text evidence="1">The sequence shown here is derived from an EMBL/GenBank/DDBJ whole genome shotgun (WGS) entry which is preliminary data.</text>
</comment>
<reference evidence="1 2" key="1">
    <citation type="submission" date="2019-12" db="EMBL/GenBank/DDBJ databases">
        <title>Deinococcus sp. HMF7620 Genome sequencing and assembly.</title>
        <authorList>
            <person name="Kang H."/>
            <person name="Kim H."/>
            <person name="Joh K."/>
        </authorList>
    </citation>
    <scope>NUCLEOTIDE SEQUENCE [LARGE SCALE GENOMIC DNA]</scope>
    <source>
        <strain evidence="1 2">HMF7620</strain>
    </source>
</reference>
<accession>A0A7C9LNE8</accession>
<gene>
    <name evidence="1" type="ORF">GO986_14880</name>
</gene>
<protein>
    <submittedName>
        <fullName evidence="1">Uncharacterized protein</fullName>
    </submittedName>
</protein>
<name>A0A7C9LNE8_9DEIO</name>
<proteinExistence type="predicted"/>
<dbReference type="AlphaFoldDB" id="A0A7C9LNE8"/>
<sequence length="261" mass="28385">MRHLLGADMAEERLVTWRRMEALMAQGKVPANPYKLGAGQLAGNVTGPSAQTHLAKLNELSPTALRPQMEGINATVPNRLARAAGGVSSSQMGDGVSEMLARQWQQQFNPPAKGQKVPLYGRASMLLTFIRNPAGIPLPGFGTGNVATGTDDTLIVSILRASSLKGDLTLLMDMVDAQSLLSAMNDKGQRLTAERLLVVSGYYRQLGVMNATNQIQKWVEAGNNNDNRRHAQTLFRSLPTAIRNQVLTRLEKAKIPAARYR</sequence>
<dbReference type="EMBL" id="WQLB01000022">
    <property type="protein sequence ID" value="MVN88037.1"/>
    <property type="molecule type" value="Genomic_DNA"/>
</dbReference>
<dbReference type="RefSeq" id="WP_157460097.1">
    <property type="nucleotide sequence ID" value="NZ_WQLB01000022.1"/>
</dbReference>
<organism evidence="1 2">
    <name type="scientific">Deinococcus arboris</name>
    <dbReference type="NCBI Taxonomy" id="2682977"/>
    <lineage>
        <taxon>Bacteria</taxon>
        <taxon>Thermotogati</taxon>
        <taxon>Deinococcota</taxon>
        <taxon>Deinococci</taxon>
        <taxon>Deinococcales</taxon>
        <taxon>Deinococcaceae</taxon>
        <taxon>Deinococcus</taxon>
    </lineage>
</organism>
<evidence type="ECO:0000313" key="1">
    <source>
        <dbReference type="EMBL" id="MVN88037.1"/>
    </source>
</evidence>
<evidence type="ECO:0000313" key="2">
    <source>
        <dbReference type="Proteomes" id="UP000483286"/>
    </source>
</evidence>
<dbReference type="Proteomes" id="UP000483286">
    <property type="component" value="Unassembled WGS sequence"/>
</dbReference>